<dbReference type="Pfam" id="PF00472">
    <property type="entry name" value="RF-1"/>
    <property type="match status" value="1"/>
</dbReference>
<dbReference type="AlphaFoldDB" id="A0A9P0GCG9"/>
<dbReference type="InterPro" id="IPR050057">
    <property type="entry name" value="Prokaryotic/Mito_RF"/>
</dbReference>
<dbReference type="SUPFAM" id="SSF75620">
    <property type="entry name" value="Release factor"/>
    <property type="match status" value="1"/>
</dbReference>
<comment type="similarity">
    <text evidence="1">Belongs to the prokaryotic/mitochondrial release factor family.</text>
</comment>
<organism evidence="6 7">
    <name type="scientific">Psylliodes chrysocephalus</name>
    <dbReference type="NCBI Taxonomy" id="3402493"/>
    <lineage>
        <taxon>Eukaryota</taxon>
        <taxon>Metazoa</taxon>
        <taxon>Ecdysozoa</taxon>
        <taxon>Arthropoda</taxon>
        <taxon>Hexapoda</taxon>
        <taxon>Insecta</taxon>
        <taxon>Pterygota</taxon>
        <taxon>Neoptera</taxon>
        <taxon>Endopterygota</taxon>
        <taxon>Coleoptera</taxon>
        <taxon>Polyphaga</taxon>
        <taxon>Cucujiformia</taxon>
        <taxon>Chrysomeloidea</taxon>
        <taxon>Chrysomelidae</taxon>
        <taxon>Galerucinae</taxon>
        <taxon>Alticini</taxon>
        <taxon>Psylliodes</taxon>
    </lineage>
</organism>
<evidence type="ECO:0000256" key="2">
    <source>
        <dbReference type="ARBA" id="ARBA00022481"/>
    </source>
</evidence>
<dbReference type="Pfam" id="PF03462">
    <property type="entry name" value="PCRF"/>
    <property type="match status" value="1"/>
</dbReference>
<dbReference type="OrthoDB" id="2019491at2759"/>
<evidence type="ECO:0000313" key="6">
    <source>
        <dbReference type="EMBL" id="CAH1104780.1"/>
    </source>
</evidence>
<dbReference type="PANTHER" id="PTHR43804">
    <property type="entry name" value="LD18447P"/>
    <property type="match status" value="1"/>
</dbReference>
<dbReference type="Gene3D" id="3.30.160.20">
    <property type="match status" value="1"/>
</dbReference>
<proteinExistence type="inferred from homology"/>
<dbReference type="SMART" id="SM00937">
    <property type="entry name" value="PCRF"/>
    <property type="match status" value="1"/>
</dbReference>
<protein>
    <recommendedName>
        <fullName evidence="5">Prokaryotic-type class I peptide chain release factors domain-containing protein</fullName>
    </recommendedName>
</protein>
<evidence type="ECO:0000256" key="3">
    <source>
        <dbReference type="ARBA" id="ARBA00022917"/>
    </source>
</evidence>
<reference evidence="6" key="1">
    <citation type="submission" date="2022-01" db="EMBL/GenBank/DDBJ databases">
        <authorList>
            <person name="King R."/>
        </authorList>
    </citation>
    <scope>NUCLEOTIDE SEQUENCE</scope>
</reference>
<keyword evidence="7" id="KW-1185">Reference proteome</keyword>
<feature type="domain" description="Prokaryotic-type class I peptide chain release factors" evidence="5">
    <location>
        <begin position="251"/>
        <end position="267"/>
    </location>
</feature>
<dbReference type="PANTHER" id="PTHR43804:SF7">
    <property type="entry name" value="LD18447P"/>
    <property type="match status" value="1"/>
</dbReference>
<dbReference type="GO" id="GO:0005737">
    <property type="term" value="C:cytoplasm"/>
    <property type="evidence" value="ECO:0007669"/>
    <property type="project" value="UniProtKB-ARBA"/>
</dbReference>
<keyword evidence="2" id="KW-0488">Methylation</keyword>
<dbReference type="InterPro" id="IPR005139">
    <property type="entry name" value="PCRF"/>
</dbReference>
<dbReference type="EMBL" id="OV651830">
    <property type="protein sequence ID" value="CAH1104780.1"/>
    <property type="molecule type" value="Genomic_DNA"/>
</dbReference>
<dbReference type="GO" id="GO:0003747">
    <property type="term" value="F:translation release factor activity"/>
    <property type="evidence" value="ECO:0007669"/>
    <property type="project" value="InterPro"/>
</dbReference>
<keyword evidence="3" id="KW-0648">Protein biosynthesis</keyword>
<gene>
    <name evidence="6" type="ORF">PSYICH_LOCUS5875</name>
</gene>
<dbReference type="PROSITE" id="PS00745">
    <property type="entry name" value="RF_PROK_I"/>
    <property type="match status" value="1"/>
</dbReference>
<feature type="coiled-coil region" evidence="4">
    <location>
        <begin position="44"/>
        <end position="118"/>
    </location>
</feature>
<dbReference type="FunFam" id="3.30.160.20:FF:000004">
    <property type="entry name" value="Peptide chain release factor 1"/>
    <property type="match status" value="1"/>
</dbReference>
<evidence type="ECO:0000259" key="5">
    <source>
        <dbReference type="PROSITE" id="PS00745"/>
    </source>
</evidence>
<accession>A0A9P0GCG9</accession>
<dbReference type="InterPro" id="IPR000352">
    <property type="entry name" value="Pep_chain_release_fac_I"/>
</dbReference>
<dbReference type="Proteomes" id="UP001153636">
    <property type="component" value="Chromosome 18"/>
</dbReference>
<sequence length="386" mass="44283">MSFLTKCCNPLKRICSRFPVTNFCTVPDYKNCLKLNGISLNNYIEKLQKEFEVLNKENINNSRKLELQPIMQIVNERNHLINNIHNLKELLEEKGDLRELAVDEKSNYEKQLESLDKKLLHSLVPTDKNDLYDTLVLEVQAGVGGQEAMLFAKEIFEMYKNFIEYKGWDFELTDYAQTETGGIRLASALVHGPSVSRYFKYEAGVHRVQRIPATEKSGRVHTSTISVISMPQPTDIEVNIKPGDLRIETKRASGAGGQHVNKTESAIRMVHLPTGIAVECQVDRSQIKNRKLALAKLRAILFQKEIEAQYNSIEAVKKNQVKTRNRNEKIRTYNFNQDRITDHRLGLNVHNLKMFMEGGRPLENLIEKLDEHYLTENLLSIVADNS</sequence>
<name>A0A9P0GCG9_9CUCU</name>
<evidence type="ECO:0000256" key="1">
    <source>
        <dbReference type="ARBA" id="ARBA00010835"/>
    </source>
</evidence>
<dbReference type="Gene3D" id="3.30.70.1660">
    <property type="match status" value="2"/>
</dbReference>
<keyword evidence="4" id="KW-0175">Coiled coil</keyword>
<evidence type="ECO:0000313" key="7">
    <source>
        <dbReference type="Proteomes" id="UP001153636"/>
    </source>
</evidence>
<evidence type="ECO:0000256" key="4">
    <source>
        <dbReference type="SAM" id="Coils"/>
    </source>
</evidence>
<dbReference type="Gene3D" id="6.10.140.1950">
    <property type="match status" value="1"/>
</dbReference>
<dbReference type="InterPro" id="IPR045853">
    <property type="entry name" value="Pep_chain_release_fac_I_sf"/>
</dbReference>